<dbReference type="Pfam" id="PF18438">
    <property type="entry name" value="Glyco_hydro_38"/>
    <property type="match status" value="1"/>
</dbReference>
<evidence type="ECO:0000256" key="4">
    <source>
        <dbReference type="ARBA" id="ARBA00023295"/>
    </source>
</evidence>
<dbReference type="PANTHER" id="PTHR46017">
    <property type="entry name" value="ALPHA-MANNOSIDASE 2C1"/>
    <property type="match status" value="1"/>
</dbReference>
<organism evidence="6 7">
    <name type="scientific">Halalkalibacter kiskunsagensis</name>
    <dbReference type="NCBI Taxonomy" id="1548599"/>
    <lineage>
        <taxon>Bacteria</taxon>
        <taxon>Bacillati</taxon>
        <taxon>Bacillota</taxon>
        <taxon>Bacilli</taxon>
        <taxon>Bacillales</taxon>
        <taxon>Bacillaceae</taxon>
        <taxon>Halalkalibacter</taxon>
    </lineage>
</organism>
<evidence type="ECO:0000313" key="6">
    <source>
        <dbReference type="EMBL" id="MFC0469037.1"/>
    </source>
</evidence>
<protein>
    <submittedName>
        <fullName evidence="6">Alpha-mannosidase</fullName>
    </submittedName>
</protein>
<dbReference type="InterPro" id="IPR037094">
    <property type="entry name" value="Glyco_hydro_38_cen_sf"/>
</dbReference>
<evidence type="ECO:0000256" key="1">
    <source>
        <dbReference type="ARBA" id="ARBA00009792"/>
    </source>
</evidence>
<dbReference type="Pfam" id="PF09261">
    <property type="entry name" value="Alpha-mann_mid"/>
    <property type="match status" value="1"/>
</dbReference>
<dbReference type="SUPFAM" id="SSF88688">
    <property type="entry name" value="Families 57/38 glycoside transferase middle domain"/>
    <property type="match status" value="1"/>
</dbReference>
<dbReference type="InterPro" id="IPR027291">
    <property type="entry name" value="Glyco_hydro_38_N_sf"/>
</dbReference>
<dbReference type="Gene3D" id="2.70.98.30">
    <property type="entry name" value="Golgi alpha-mannosidase II, domain 4"/>
    <property type="match status" value="1"/>
</dbReference>
<comment type="caution">
    <text evidence="6">The sequence shown here is derived from an EMBL/GenBank/DDBJ whole genome shotgun (WGS) entry which is preliminary data.</text>
</comment>
<dbReference type="InterPro" id="IPR041509">
    <property type="entry name" value="GH38_beta-1"/>
</dbReference>
<dbReference type="Proteomes" id="UP001589838">
    <property type="component" value="Unassembled WGS sequence"/>
</dbReference>
<sequence>MNKKKTAHIISHSHWDREWYMSLEEHRYYLVKLFDDLLEKLAEDPNFHSFHLDGQTIMVDDYLQVRPNREEELKKYIREGRLIIGPWYILQDAFLTSSEANVRNLFYGMKTTKEFGQEGNLGYYPDTFGIYGQAPQLLKQAKIDVAAFGRGVTPTGFNNQVYHSDDYSSPYSELNWESPDGSAVVGILFANWYSNGNEIPEEEEQAKEFWDKKLTDVEKFASTAELLFLNGCDHQPLQKNITDAIKTANELYPDIEFKHSGFQEYVTALKRELPKDLQTIRGELRNQKTDGWSTLVNTASSRIYLKQANDRCQTLLESVLEPLGLMMSDRSLHQDFTEFYWKLLMENHPHDSICGCSVDSVHREMESRFEKVEKGALKFIDEQAREIASEIDTIHENEDAIPFVLFQTGGRPTSRVLKKTVAIKKIYFDEMHFQDIPNLLKEEPIPSFHLERSDHSIVRVNTKDVGVKFGYELPKDGFRRPYYAREVEVSFLYKSNITVGYERCFLVPTEMKKDEDESDSLTIWNNDWKKLENENMVISIHENGSYSLVDKNSGNEYRKLGILENTGDIGNEYMFKASGDMEKVTTEGGQASIKVIENNMDVASIEIKSSLFVPKQADDTLEAERETLIWHPDRRARRHHEKTEIVFKTILTLEKEGEGLKVDVTIDNTAKDHRLRVLFPIGEGNSYHYADSIYELVKRPNQPESQWVNPSFDHHMQRFVSLNNLTQGLTVASKGLHEYEIIDDNTIALTLLRAVGEMGDWGVFETPEAQCLGVNKAEFMIIPHEKDILSSNAYHTAYEFPLMPTMIQVKQKEGAFSPTKELFTWSGDKLVITACKPTGDGKGMVIRWFNPTNSTETLMVETTDSKSIYLSTILEEKREKIGRKSVETVVKPYEILTLLIED</sequence>
<name>A0ABV6K7Z1_9BACI</name>
<dbReference type="InterPro" id="IPR011013">
    <property type="entry name" value="Gal_mutarotase_sf_dom"/>
</dbReference>
<evidence type="ECO:0000256" key="3">
    <source>
        <dbReference type="ARBA" id="ARBA00022801"/>
    </source>
</evidence>
<keyword evidence="2" id="KW-0479">Metal-binding</keyword>
<dbReference type="RefSeq" id="WP_335958180.1">
    <property type="nucleotide sequence ID" value="NZ_JAXBLX010000001.1"/>
</dbReference>
<proteinExistence type="inferred from homology"/>
<comment type="similarity">
    <text evidence="1">Belongs to the glycosyl hydrolase 38 family.</text>
</comment>
<reference evidence="6 7" key="1">
    <citation type="submission" date="2024-09" db="EMBL/GenBank/DDBJ databases">
        <authorList>
            <person name="Sun Q."/>
            <person name="Mori K."/>
        </authorList>
    </citation>
    <scope>NUCLEOTIDE SEQUENCE [LARGE SCALE GENOMIC DNA]</scope>
    <source>
        <strain evidence="6 7">NCAIM B.02610</strain>
    </source>
</reference>
<dbReference type="Pfam" id="PF07748">
    <property type="entry name" value="Glyco_hydro_38C"/>
    <property type="match status" value="1"/>
</dbReference>
<dbReference type="InterPro" id="IPR011330">
    <property type="entry name" value="Glyco_hydro/deAcase_b/a-brl"/>
</dbReference>
<gene>
    <name evidence="6" type="ORF">ACFFHM_00265</name>
</gene>
<keyword evidence="7" id="KW-1185">Reference proteome</keyword>
<dbReference type="InterPro" id="IPR000602">
    <property type="entry name" value="Glyco_hydro_38_N"/>
</dbReference>
<dbReference type="PANTHER" id="PTHR46017:SF2">
    <property type="entry name" value="MANNOSYLGLYCERATE HYDROLASE"/>
    <property type="match status" value="1"/>
</dbReference>
<dbReference type="Gene3D" id="3.20.110.10">
    <property type="entry name" value="Glycoside hydrolase 38, N terminal domain"/>
    <property type="match status" value="1"/>
</dbReference>
<evidence type="ECO:0000259" key="5">
    <source>
        <dbReference type="SMART" id="SM00872"/>
    </source>
</evidence>
<dbReference type="SMART" id="SM00872">
    <property type="entry name" value="Alpha-mann_mid"/>
    <property type="match status" value="1"/>
</dbReference>
<evidence type="ECO:0000256" key="2">
    <source>
        <dbReference type="ARBA" id="ARBA00022723"/>
    </source>
</evidence>
<feature type="domain" description="Glycoside hydrolase family 38 central" evidence="5">
    <location>
        <begin position="298"/>
        <end position="369"/>
    </location>
</feature>
<dbReference type="InterPro" id="IPR028995">
    <property type="entry name" value="Glyco_hydro_57/38_cen_sf"/>
</dbReference>
<keyword evidence="4" id="KW-0326">Glycosidase</keyword>
<dbReference type="EMBL" id="JBHLUX010000001">
    <property type="protein sequence ID" value="MFC0469037.1"/>
    <property type="molecule type" value="Genomic_DNA"/>
</dbReference>
<dbReference type="InterPro" id="IPR011682">
    <property type="entry name" value="Glyco_hydro_38_C"/>
</dbReference>
<dbReference type="SUPFAM" id="SSF74650">
    <property type="entry name" value="Galactose mutarotase-like"/>
    <property type="match status" value="1"/>
</dbReference>
<dbReference type="Gene3D" id="2.60.40.2210">
    <property type="match status" value="1"/>
</dbReference>
<dbReference type="Gene3D" id="1.20.1270.50">
    <property type="entry name" value="Glycoside hydrolase family 38, central domain"/>
    <property type="match status" value="1"/>
</dbReference>
<dbReference type="Pfam" id="PF01074">
    <property type="entry name" value="Glyco_hydro_38N"/>
    <property type="match status" value="1"/>
</dbReference>
<dbReference type="InterPro" id="IPR041147">
    <property type="entry name" value="GH38_C"/>
</dbReference>
<dbReference type="CDD" id="cd10814">
    <property type="entry name" value="GH38N_AMII_SpGH38_like"/>
    <property type="match status" value="1"/>
</dbReference>
<keyword evidence="3" id="KW-0378">Hydrolase</keyword>
<dbReference type="SUPFAM" id="SSF88713">
    <property type="entry name" value="Glycoside hydrolase/deacetylase"/>
    <property type="match status" value="1"/>
</dbReference>
<dbReference type="InterPro" id="IPR015341">
    <property type="entry name" value="Glyco_hydro_38_cen"/>
</dbReference>
<accession>A0ABV6K7Z1</accession>
<evidence type="ECO:0000313" key="7">
    <source>
        <dbReference type="Proteomes" id="UP001589838"/>
    </source>
</evidence>
<dbReference type="Pfam" id="PF17677">
    <property type="entry name" value="Glyco_hydro38C2"/>
    <property type="match status" value="1"/>
</dbReference>
<dbReference type="Gene3D" id="2.60.40.2220">
    <property type="match status" value="1"/>
</dbReference>